<name>A0ABX7P8A4_9BACT</name>
<evidence type="ECO:0008006" key="4">
    <source>
        <dbReference type="Google" id="ProtNLM"/>
    </source>
</evidence>
<sequence>MRALYPLSSLVVSTLLAGCASTGQSRAQQVLLNRPPVVMVMERTASLTERPAGCAVEYVKKDLEGVTRTRRVAKLVVTGMGLDRAKAEELLTDRVCGLGGERVFISSEEYGRPGKRDEVEAVAYAFDTPVQVARSGLVADLAPKPPDCRMAFLRTKQPEARYQEVAGLHLKLPVMFEFGPHVPPQARAMDELRAAACHLGADAVLISQESYELPGVGTIVSGTAIVFEENLRHEKKAPRPDTQTL</sequence>
<feature type="chain" id="PRO_5045973242" description="Lipoprotein" evidence="1">
    <location>
        <begin position="28"/>
        <end position="245"/>
    </location>
</feature>
<evidence type="ECO:0000313" key="3">
    <source>
        <dbReference type="Proteomes" id="UP000662747"/>
    </source>
</evidence>
<organism evidence="2 3">
    <name type="scientific">Pyxidicoccus parkwayensis</name>
    <dbReference type="NCBI Taxonomy" id="2813578"/>
    <lineage>
        <taxon>Bacteria</taxon>
        <taxon>Pseudomonadati</taxon>
        <taxon>Myxococcota</taxon>
        <taxon>Myxococcia</taxon>
        <taxon>Myxococcales</taxon>
        <taxon>Cystobacterineae</taxon>
        <taxon>Myxococcaceae</taxon>
        <taxon>Pyxidicoccus</taxon>
    </lineage>
</organism>
<keyword evidence="3" id="KW-1185">Reference proteome</keyword>
<keyword evidence="1" id="KW-0732">Signal</keyword>
<dbReference type="EMBL" id="CP071090">
    <property type="protein sequence ID" value="QSQ26661.1"/>
    <property type="molecule type" value="Genomic_DNA"/>
</dbReference>
<accession>A0ABX7P8A4</accession>
<reference evidence="2 3" key="1">
    <citation type="submission" date="2021-02" db="EMBL/GenBank/DDBJ databases">
        <title>De Novo genome assembly of isolated myxobacteria.</title>
        <authorList>
            <person name="Stevens D.C."/>
        </authorList>
    </citation>
    <scope>NUCLEOTIDE SEQUENCE [LARGE SCALE GENOMIC DNA]</scope>
    <source>
        <strain evidence="3">SCPEA02</strain>
    </source>
</reference>
<proteinExistence type="predicted"/>
<gene>
    <name evidence="2" type="ORF">JY651_17775</name>
</gene>
<evidence type="ECO:0000313" key="2">
    <source>
        <dbReference type="EMBL" id="QSQ26661.1"/>
    </source>
</evidence>
<protein>
    <recommendedName>
        <fullName evidence="4">Lipoprotein</fullName>
    </recommendedName>
</protein>
<dbReference type="PROSITE" id="PS51257">
    <property type="entry name" value="PROKAR_LIPOPROTEIN"/>
    <property type="match status" value="1"/>
</dbReference>
<dbReference type="RefSeq" id="WP_206728206.1">
    <property type="nucleotide sequence ID" value="NZ_CP071090.1"/>
</dbReference>
<feature type="signal peptide" evidence="1">
    <location>
        <begin position="1"/>
        <end position="27"/>
    </location>
</feature>
<dbReference type="Proteomes" id="UP000662747">
    <property type="component" value="Chromosome"/>
</dbReference>
<evidence type="ECO:0000256" key="1">
    <source>
        <dbReference type="SAM" id="SignalP"/>
    </source>
</evidence>